<proteinExistence type="predicted"/>
<dbReference type="AlphaFoldDB" id="A0A0V1GHY4"/>
<dbReference type="EMBL" id="JYDP01001722">
    <property type="protein sequence ID" value="KRY97887.1"/>
    <property type="molecule type" value="Genomic_DNA"/>
</dbReference>
<accession>A0A0V1GHY4</accession>
<name>A0A0V1GHY4_9BILA</name>
<sequence>MATTAIFDLQLTAYNFIDSNTRPLVRTPLRVDMVI</sequence>
<comment type="caution">
    <text evidence="1">The sequence shown here is derived from an EMBL/GenBank/DDBJ whole genome shotgun (WGS) entry which is preliminary data.</text>
</comment>
<gene>
    <name evidence="1" type="ORF">T11_4177</name>
</gene>
<evidence type="ECO:0000313" key="1">
    <source>
        <dbReference type="EMBL" id="KRY97887.1"/>
    </source>
</evidence>
<reference evidence="1 2" key="1">
    <citation type="submission" date="2015-01" db="EMBL/GenBank/DDBJ databases">
        <title>Evolution of Trichinella species and genotypes.</title>
        <authorList>
            <person name="Korhonen P.K."/>
            <person name="Edoardo P."/>
            <person name="Giuseppe L.R."/>
            <person name="Gasser R.B."/>
        </authorList>
    </citation>
    <scope>NUCLEOTIDE SEQUENCE [LARGE SCALE GENOMIC DNA]</scope>
    <source>
        <strain evidence="1">ISS1029</strain>
    </source>
</reference>
<evidence type="ECO:0000313" key="2">
    <source>
        <dbReference type="Proteomes" id="UP000055024"/>
    </source>
</evidence>
<dbReference type="Proteomes" id="UP000055024">
    <property type="component" value="Unassembled WGS sequence"/>
</dbReference>
<keyword evidence="2" id="KW-1185">Reference proteome</keyword>
<protein>
    <submittedName>
        <fullName evidence="1">Uncharacterized protein</fullName>
    </submittedName>
</protein>
<organism evidence="1 2">
    <name type="scientific">Trichinella zimbabwensis</name>
    <dbReference type="NCBI Taxonomy" id="268475"/>
    <lineage>
        <taxon>Eukaryota</taxon>
        <taxon>Metazoa</taxon>
        <taxon>Ecdysozoa</taxon>
        <taxon>Nematoda</taxon>
        <taxon>Enoplea</taxon>
        <taxon>Dorylaimia</taxon>
        <taxon>Trichinellida</taxon>
        <taxon>Trichinellidae</taxon>
        <taxon>Trichinella</taxon>
    </lineage>
</organism>